<comment type="caution">
    <text evidence="2">The sequence shown here is derived from an EMBL/GenBank/DDBJ whole genome shotgun (WGS) entry which is preliminary data.</text>
</comment>
<reference evidence="2" key="1">
    <citation type="submission" date="2022-01" db="EMBL/GenBank/DDBJ databases">
        <authorList>
            <person name="Jo J.-H."/>
            <person name="Im W.-T."/>
        </authorList>
    </citation>
    <scope>NUCLEOTIDE SEQUENCE</scope>
    <source>
        <strain evidence="2">NA20</strain>
    </source>
</reference>
<dbReference type="RefSeq" id="WP_237875475.1">
    <property type="nucleotide sequence ID" value="NZ_JAKLTR010000016.1"/>
</dbReference>
<dbReference type="EMBL" id="JAKLTR010000016">
    <property type="protein sequence ID" value="MCG2616938.1"/>
    <property type="molecule type" value="Genomic_DNA"/>
</dbReference>
<gene>
    <name evidence="2" type="ORF">LZZ85_21755</name>
</gene>
<accession>A0ABS9KXA4</accession>
<evidence type="ECO:0000313" key="2">
    <source>
        <dbReference type="EMBL" id="MCG2616938.1"/>
    </source>
</evidence>
<dbReference type="Proteomes" id="UP001165367">
    <property type="component" value="Unassembled WGS sequence"/>
</dbReference>
<dbReference type="PANTHER" id="PTHR33840:SF1">
    <property type="entry name" value="TLE1 PHOSPHOLIPASE DOMAIN-CONTAINING PROTEIN"/>
    <property type="match status" value="1"/>
</dbReference>
<feature type="domain" description="T6SS Phospholipase effector Tle1-like catalytic" evidence="1">
    <location>
        <begin position="2"/>
        <end position="272"/>
    </location>
</feature>
<evidence type="ECO:0000259" key="1">
    <source>
        <dbReference type="Pfam" id="PF09994"/>
    </source>
</evidence>
<protein>
    <submittedName>
        <fullName evidence="2">DUF2235 domain-containing protein</fullName>
    </submittedName>
</protein>
<proteinExistence type="predicted"/>
<dbReference type="InterPro" id="IPR018712">
    <property type="entry name" value="Tle1-like_cat"/>
</dbReference>
<dbReference type="PANTHER" id="PTHR33840">
    <property type="match status" value="1"/>
</dbReference>
<dbReference type="Pfam" id="PF09994">
    <property type="entry name" value="T6SS_Tle1-like_cat"/>
    <property type="match status" value="1"/>
</dbReference>
<sequence length="350" mass="40429">MKRLITCSDGTWNKPENKDRGLPVETNVEKMFRAICSTDNSDAYKPVRQLKIYDQGVGTGYTWKDKLIGGATGAGIDKNIKDMYTFLMLNYDPGDQIYLFGFSRGAYTARSIGGLIRNCGILRPENIMLVDKAYNLYRDRNKYSSPDSDLMTSFRHKYAHEDQTPVHFIGVWDTVGSLGIPLPWYKLRNRNRYKFHDLTLGSTVQHAYHALAIDEKRRLFTPTLWQQSSAVANNPYHPQKMEQRWFSGVHSNVGGGYADSGLSDIPLHWLVNKANGAGLCFEEDRLNEIKPNYLAELRNSYTPLYWFWFPTHRQLLNPEYPNQTIDESAYQRMKENLKYRPKNLPKNETS</sequence>
<evidence type="ECO:0000313" key="3">
    <source>
        <dbReference type="Proteomes" id="UP001165367"/>
    </source>
</evidence>
<organism evidence="2 3">
    <name type="scientific">Terrimonas ginsenosidimutans</name>
    <dbReference type="NCBI Taxonomy" id="2908004"/>
    <lineage>
        <taxon>Bacteria</taxon>
        <taxon>Pseudomonadati</taxon>
        <taxon>Bacteroidota</taxon>
        <taxon>Chitinophagia</taxon>
        <taxon>Chitinophagales</taxon>
        <taxon>Chitinophagaceae</taxon>
        <taxon>Terrimonas</taxon>
    </lineage>
</organism>
<name>A0ABS9KXA4_9BACT</name>
<keyword evidence="3" id="KW-1185">Reference proteome</keyword>